<gene>
    <name evidence="1" type="ORF">L2A60_15940</name>
</gene>
<dbReference type="NCBIfam" id="TIGR02532">
    <property type="entry name" value="IV_pilin_GFxxxE"/>
    <property type="match status" value="1"/>
</dbReference>
<dbReference type="InterPro" id="IPR045584">
    <property type="entry name" value="Pilin-like"/>
</dbReference>
<evidence type="ECO:0000313" key="1">
    <source>
        <dbReference type="EMBL" id="MCF3948166.1"/>
    </source>
</evidence>
<dbReference type="Pfam" id="PF07963">
    <property type="entry name" value="N_methyl"/>
    <property type="match status" value="1"/>
</dbReference>
<dbReference type="EMBL" id="JAKGBZ010000040">
    <property type="protein sequence ID" value="MCF3948166.1"/>
    <property type="molecule type" value="Genomic_DNA"/>
</dbReference>
<organism evidence="1 2">
    <name type="scientific">Acidiphilium iwatense</name>
    <dbReference type="NCBI Taxonomy" id="768198"/>
    <lineage>
        <taxon>Bacteria</taxon>
        <taxon>Pseudomonadati</taxon>
        <taxon>Pseudomonadota</taxon>
        <taxon>Alphaproteobacteria</taxon>
        <taxon>Acetobacterales</taxon>
        <taxon>Acidocellaceae</taxon>
        <taxon>Acidiphilium</taxon>
    </lineage>
</organism>
<dbReference type="InterPro" id="IPR012902">
    <property type="entry name" value="N_methyl_site"/>
</dbReference>
<sequence length="125" mass="13307">MQEFSDKGFTLLEVLVALVILGLALGLLTGAIADSLARAERIATEDHAVALADSLLAGLGRDTPLRLGVTRSHKDNLFWRLSVAPNPGPRTAPPLDRIVLSIAARSGPVIGQWRTLRVAPRQPAS</sequence>
<dbReference type="Proteomes" id="UP001521209">
    <property type="component" value="Unassembled WGS sequence"/>
</dbReference>
<dbReference type="RefSeq" id="WP_235705448.1">
    <property type="nucleotide sequence ID" value="NZ_JAKGBZ010000040.1"/>
</dbReference>
<accession>A0ABS9DZK1</accession>
<reference evidence="1 2" key="1">
    <citation type="submission" date="2022-01" db="EMBL/GenBank/DDBJ databases">
        <authorList>
            <person name="Won M."/>
            <person name="Kim S.-J."/>
            <person name="Kwon S.-W."/>
        </authorList>
    </citation>
    <scope>NUCLEOTIDE SEQUENCE [LARGE SCALE GENOMIC DNA]</scope>
    <source>
        <strain evidence="1 2">KCTC 23505</strain>
    </source>
</reference>
<comment type="caution">
    <text evidence="1">The sequence shown here is derived from an EMBL/GenBank/DDBJ whole genome shotgun (WGS) entry which is preliminary data.</text>
</comment>
<proteinExistence type="predicted"/>
<keyword evidence="2" id="KW-1185">Reference proteome</keyword>
<protein>
    <submittedName>
        <fullName evidence="1">Type II secretion system GspH family protein</fullName>
    </submittedName>
</protein>
<evidence type="ECO:0000313" key="2">
    <source>
        <dbReference type="Proteomes" id="UP001521209"/>
    </source>
</evidence>
<name>A0ABS9DZK1_9PROT</name>
<dbReference type="SUPFAM" id="SSF54523">
    <property type="entry name" value="Pili subunits"/>
    <property type="match status" value="1"/>
</dbReference>